<evidence type="ECO:0000259" key="1">
    <source>
        <dbReference type="Pfam" id="PF07971"/>
    </source>
</evidence>
<dbReference type="Pfam" id="PF17678">
    <property type="entry name" value="Glyco_hydro_92N"/>
    <property type="match status" value="1"/>
</dbReference>
<organism evidence="3 4">
    <name type="scientific">Lapidilactobacillus gannanensis</name>
    <dbReference type="NCBI Taxonomy" id="2486002"/>
    <lineage>
        <taxon>Bacteria</taxon>
        <taxon>Bacillati</taxon>
        <taxon>Bacillota</taxon>
        <taxon>Bacilli</taxon>
        <taxon>Lactobacillales</taxon>
        <taxon>Lactobacillaceae</taxon>
        <taxon>Lapidilactobacillus</taxon>
    </lineage>
</organism>
<dbReference type="NCBIfam" id="TIGR01180">
    <property type="entry name" value="aman2_put"/>
    <property type="match status" value="1"/>
</dbReference>
<comment type="caution">
    <text evidence="3">The sequence shown here is derived from an EMBL/GenBank/DDBJ whole genome shotgun (WGS) entry which is preliminary data.</text>
</comment>
<dbReference type="GO" id="GO:0016787">
    <property type="term" value="F:hydrolase activity"/>
    <property type="evidence" value="ECO:0007669"/>
    <property type="project" value="UniProtKB-KW"/>
</dbReference>
<dbReference type="InterPro" id="IPR008928">
    <property type="entry name" value="6-hairpin_glycosidase_sf"/>
</dbReference>
<evidence type="ECO:0000313" key="4">
    <source>
        <dbReference type="Proteomes" id="UP001597191"/>
    </source>
</evidence>
<dbReference type="Pfam" id="PF07971">
    <property type="entry name" value="Glyco_hydro_92"/>
    <property type="match status" value="1"/>
</dbReference>
<dbReference type="Gene3D" id="1.20.1610.10">
    <property type="entry name" value="alpha-1,2-mannosidases domains"/>
    <property type="match status" value="1"/>
</dbReference>
<protein>
    <submittedName>
        <fullName evidence="3">GH92 family glycosyl hydrolase</fullName>
    </submittedName>
</protein>
<reference evidence="4" key="1">
    <citation type="journal article" date="2019" name="Int. J. Syst. Evol. Microbiol.">
        <title>The Global Catalogue of Microorganisms (GCM) 10K type strain sequencing project: providing services to taxonomists for standard genome sequencing and annotation.</title>
        <authorList>
            <consortium name="The Broad Institute Genomics Platform"/>
            <consortium name="The Broad Institute Genome Sequencing Center for Infectious Disease"/>
            <person name="Wu L."/>
            <person name="Ma J."/>
        </authorList>
    </citation>
    <scope>NUCLEOTIDE SEQUENCE [LARGE SCALE GENOMIC DNA]</scope>
    <source>
        <strain evidence="4">CCM 8937</strain>
    </source>
</reference>
<feature type="domain" description="Glycosyl hydrolase family 92" evidence="1">
    <location>
        <begin position="239"/>
        <end position="712"/>
    </location>
</feature>
<dbReference type="Proteomes" id="UP001597191">
    <property type="component" value="Unassembled WGS sequence"/>
</dbReference>
<feature type="domain" description="Glycosyl hydrolase family 92 N-terminal" evidence="2">
    <location>
        <begin position="6"/>
        <end position="219"/>
    </location>
</feature>
<dbReference type="PANTHER" id="PTHR12143">
    <property type="entry name" value="PEPTIDE N-GLYCANASE PNGASE -RELATED"/>
    <property type="match status" value="1"/>
</dbReference>
<keyword evidence="3" id="KW-0378">Hydrolase</keyword>
<accession>A0ABW4BLE7</accession>
<dbReference type="Gene3D" id="2.70.98.10">
    <property type="match status" value="1"/>
</dbReference>
<dbReference type="InterPro" id="IPR041371">
    <property type="entry name" value="GH92_N"/>
</dbReference>
<proteinExistence type="predicted"/>
<dbReference type="SUPFAM" id="SSF48208">
    <property type="entry name" value="Six-hairpin glycosidases"/>
    <property type="match status" value="1"/>
</dbReference>
<sequence length="731" mass="82258">MQITAIDTRQGTDNNYRLSHGNALPLTGVPFAMNYFTVQNDGSQGGWFFNPRAHRFEGFRLTHQPSPWVGDFSKLLILPINQNPGSDQIADFAGSFDPDAAIFSPVKLALFDQHYQIASTLIPSTYGATLSSNYTNDHAGFQLQLPGKSDVKLEPTTRTISGYVNNISDCEDPDFKMYFEIQATQEFDLTATLVKSEQQSATITPDATHWQGQDLQLCFFIAGQTNELQLATSFLSAEQAHLNLQRAQKKTSAEQLTAAIAAWQNFFDRIEVNDHHHPEQVRTFYTTLYRLFLFPQKFYELGADGQPYHYNTLTRTIKPGYLYTNNGFWDTYKTVYPFYSIIAPELLHEMLQGFLTSYRESGYLPKWLSPDERGMMPGTLIDAVIADAASKDLLSTNELNEFLAAMEKAATVQSDDPKYGRRGTYDYLKYGYVPNNHDESVNHTLDYAYSDYCIAVVAEKAGRTDLIEKYQKRALNYRHIFDSTTGFLRPKNADGTFQENFRPLQWGHGYTEGSVWQNGFAVYQDIAGLANCYGGREQFYQKLVELVNSPASFEVGGYGFEIHEMTELAALDFGQLALSNQPSFHIPYLFSYVDHPEMTQLLVKQLCQKFNAGFAGFPGDEDNGSMAGWYILSALGFYPVTPGSGQFVLGMPLFDQVVLHLPGQKDLTLTTRNNNPQNQFVQTQQLNGQPFTASYLTYDQIMAGGEFVATLGLAPNQHHFTANELPFSLSN</sequence>
<evidence type="ECO:0000313" key="3">
    <source>
        <dbReference type="EMBL" id="MFD1411014.1"/>
    </source>
</evidence>
<gene>
    <name evidence="3" type="ORF">ACFQ4R_05250</name>
</gene>
<keyword evidence="4" id="KW-1185">Reference proteome</keyword>
<dbReference type="InterPro" id="IPR012939">
    <property type="entry name" value="Glyco_hydro_92"/>
</dbReference>
<dbReference type="EMBL" id="JBHTOH010000033">
    <property type="protein sequence ID" value="MFD1411014.1"/>
    <property type="molecule type" value="Genomic_DNA"/>
</dbReference>
<dbReference type="RefSeq" id="WP_125650167.1">
    <property type="nucleotide sequence ID" value="NZ_JBHTOH010000033.1"/>
</dbReference>
<dbReference type="Gene3D" id="3.30.2080.10">
    <property type="entry name" value="GH92 mannosidase domain"/>
    <property type="match status" value="1"/>
</dbReference>
<evidence type="ECO:0000259" key="2">
    <source>
        <dbReference type="Pfam" id="PF17678"/>
    </source>
</evidence>
<name>A0ABW4BLE7_9LACO</name>
<dbReference type="InterPro" id="IPR014718">
    <property type="entry name" value="GH-type_carb-bd"/>
</dbReference>
<dbReference type="InterPro" id="IPR005887">
    <property type="entry name" value="GH92_a_mannosidase_put"/>
</dbReference>
<dbReference type="InterPro" id="IPR050883">
    <property type="entry name" value="PNGase"/>
</dbReference>
<dbReference type="Gene3D" id="1.20.1050.60">
    <property type="entry name" value="alpha-1,2-mannosidase"/>
    <property type="match status" value="1"/>
</dbReference>
<dbReference type="PANTHER" id="PTHR12143:SF43">
    <property type="entry name" value="PUTATIVE-RELATED"/>
    <property type="match status" value="1"/>
</dbReference>